<evidence type="ECO:0000259" key="3">
    <source>
        <dbReference type="PROSITE" id="PS51186"/>
    </source>
</evidence>
<dbReference type="GO" id="GO:0016747">
    <property type="term" value="F:acyltransferase activity, transferring groups other than amino-acyl groups"/>
    <property type="evidence" value="ECO:0007669"/>
    <property type="project" value="InterPro"/>
</dbReference>
<evidence type="ECO:0000313" key="5">
    <source>
        <dbReference type="Proteomes" id="UP000249185"/>
    </source>
</evidence>
<evidence type="ECO:0000256" key="2">
    <source>
        <dbReference type="ARBA" id="ARBA00023315"/>
    </source>
</evidence>
<dbReference type="CDD" id="cd04301">
    <property type="entry name" value="NAT_SF"/>
    <property type="match status" value="1"/>
</dbReference>
<dbReference type="InterPro" id="IPR016181">
    <property type="entry name" value="Acyl_CoA_acyltransferase"/>
</dbReference>
<dbReference type="Proteomes" id="UP000249185">
    <property type="component" value="Unassembled WGS sequence"/>
</dbReference>
<feature type="domain" description="N-acetyltransferase" evidence="3">
    <location>
        <begin position="2"/>
        <end position="167"/>
    </location>
</feature>
<sequence length="167" mass="18722">MIEIRWSTAEDAQALARLHAASWRNAYAGILSRPSIERMVSHRGAAFWRRTSGAGRALVLTLDGAVLGYATMGFDRRAARTGDADTGEIFELYLAPEAQGVGLGRRLFEAARSELSAYGLRRLRVWALAENEVGCRFYRALGGEEWSRTRERIGDREIEKVGFRWEG</sequence>
<dbReference type="PANTHER" id="PTHR43877">
    <property type="entry name" value="AMINOALKYLPHOSPHONATE N-ACETYLTRANSFERASE-RELATED-RELATED"/>
    <property type="match status" value="1"/>
</dbReference>
<keyword evidence="1 4" id="KW-0808">Transferase</keyword>
<proteinExistence type="predicted"/>
<dbReference type="InterPro" id="IPR050832">
    <property type="entry name" value="Bact_Acetyltransf"/>
</dbReference>
<reference evidence="4 5" key="1">
    <citation type="submission" date="2017-08" db="EMBL/GenBank/DDBJ databases">
        <title>Infants hospitalized years apart are colonized by the same room-sourced microbial strains.</title>
        <authorList>
            <person name="Brooks B."/>
            <person name="Olm M.R."/>
            <person name="Firek B.A."/>
            <person name="Baker R."/>
            <person name="Thomas B.C."/>
            <person name="Morowitz M.J."/>
            <person name="Banfield J.F."/>
        </authorList>
    </citation>
    <scope>NUCLEOTIDE SEQUENCE [LARGE SCALE GENOMIC DNA]</scope>
    <source>
        <strain evidence="4">S2_005_002_R2_34</strain>
    </source>
</reference>
<protein>
    <submittedName>
        <fullName evidence="4">GNAT family N-acetyltransferase</fullName>
    </submittedName>
</protein>
<keyword evidence="2" id="KW-0012">Acyltransferase</keyword>
<dbReference type="InterPro" id="IPR000182">
    <property type="entry name" value="GNAT_dom"/>
</dbReference>
<name>A0A2W5QEE9_RHOSU</name>
<comment type="caution">
    <text evidence="4">The sequence shown here is derived from an EMBL/GenBank/DDBJ whole genome shotgun (WGS) entry which is preliminary data.</text>
</comment>
<dbReference type="PANTHER" id="PTHR43877:SF1">
    <property type="entry name" value="ACETYLTRANSFERASE"/>
    <property type="match status" value="1"/>
</dbReference>
<dbReference type="EMBL" id="QFPW01000006">
    <property type="protein sequence ID" value="PZQ49790.1"/>
    <property type="molecule type" value="Genomic_DNA"/>
</dbReference>
<accession>A0A2W5QEE9</accession>
<dbReference type="Gene3D" id="3.40.630.30">
    <property type="match status" value="1"/>
</dbReference>
<evidence type="ECO:0000256" key="1">
    <source>
        <dbReference type="ARBA" id="ARBA00022679"/>
    </source>
</evidence>
<dbReference type="SUPFAM" id="SSF55729">
    <property type="entry name" value="Acyl-CoA N-acyltransferases (Nat)"/>
    <property type="match status" value="1"/>
</dbReference>
<dbReference type="Pfam" id="PF00583">
    <property type="entry name" value="Acetyltransf_1"/>
    <property type="match status" value="1"/>
</dbReference>
<evidence type="ECO:0000313" key="4">
    <source>
        <dbReference type="EMBL" id="PZQ49790.1"/>
    </source>
</evidence>
<dbReference type="PROSITE" id="PS51186">
    <property type="entry name" value="GNAT"/>
    <property type="match status" value="1"/>
</dbReference>
<gene>
    <name evidence="4" type="ORF">DI556_09985</name>
</gene>
<organism evidence="4 5">
    <name type="scientific">Rhodovulum sulfidophilum</name>
    <name type="common">Rhodobacter sulfidophilus</name>
    <dbReference type="NCBI Taxonomy" id="35806"/>
    <lineage>
        <taxon>Bacteria</taxon>
        <taxon>Pseudomonadati</taxon>
        <taxon>Pseudomonadota</taxon>
        <taxon>Alphaproteobacteria</taxon>
        <taxon>Rhodobacterales</taxon>
        <taxon>Paracoccaceae</taxon>
        <taxon>Rhodovulum</taxon>
    </lineage>
</organism>
<dbReference type="AlphaFoldDB" id="A0A2W5QEE9"/>